<reference evidence="1 2" key="1">
    <citation type="journal article" date="2019" name="Emerg. Microbes Infect.">
        <title>Comprehensive subspecies identification of 175 nontuberculous mycobacteria species based on 7547 genomic profiles.</title>
        <authorList>
            <person name="Matsumoto Y."/>
            <person name="Kinjo T."/>
            <person name="Motooka D."/>
            <person name="Nabeya D."/>
            <person name="Jung N."/>
            <person name="Uechi K."/>
            <person name="Horii T."/>
            <person name="Iida T."/>
            <person name="Fujita J."/>
            <person name="Nakamura S."/>
        </authorList>
    </citation>
    <scope>NUCLEOTIDE SEQUENCE [LARGE SCALE GENOMIC DNA]</scope>
    <source>
        <strain evidence="1 2">JCM 6399</strain>
    </source>
</reference>
<dbReference type="CDD" id="cd00586">
    <property type="entry name" value="4HBT"/>
    <property type="match status" value="1"/>
</dbReference>
<dbReference type="GO" id="GO:0047617">
    <property type="term" value="F:fatty acyl-CoA hydrolase activity"/>
    <property type="evidence" value="ECO:0007669"/>
    <property type="project" value="TreeGrafter"/>
</dbReference>
<dbReference type="SUPFAM" id="SSF54637">
    <property type="entry name" value="Thioesterase/thiol ester dehydrase-isomerase"/>
    <property type="match status" value="1"/>
</dbReference>
<dbReference type="InterPro" id="IPR050563">
    <property type="entry name" value="4-hydroxybenzoyl-CoA_TE"/>
</dbReference>
<dbReference type="Pfam" id="PF13279">
    <property type="entry name" value="4HBT_2"/>
    <property type="match status" value="1"/>
</dbReference>
<evidence type="ECO:0008006" key="3">
    <source>
        <dbReference type="Google" id="ProtNLM"/>
    </source>
</evidence>
<dbReference type="KEGG" id="mgau:MGALJ_30720"/>
<dbReference type="Proteomes" id="UP000465785">
    <property type="component" value="Chromosome"/>
</dbReference>
<organism evidence="1 2">
    <name type="scientific">Mycobacterium gallinarum</name>
    <dbReference type="NCBI Taxonomy" id="39689"/>
    <lineage>
        <taxon>Bacteria</taxon>
        <taxon>Bacillati</taxon>
        <taxon>Actinomycetota</taxon>
        <taxon>Actinomycetes</taxon>
        <taxon>Mycobacteriales</taxon>
        <taxon>Mycobacteriaceae</taxon>
        <taxon>Mycobacterium</taxon>
    </lineage>
</organism>
<dbReference type="RefSeq" id="WP_174262088.1">
    <property type="nucleotide sequence ID" value="NZ_AP022601.1"/>
</dbReference>
<sequence length="146" mass="15606">MNTHNANGGNGSAVGAVLRIEPRWTDLDPLGHVTNSVFLVYAEEARARYLRAVLPEAWSSVVVVHNAVDYHAPVHETDVVEVSSVVDDVGTSSLTTVNVMITAKGPCATVRTVQVVLREAGSGTRPWTASERAALEAASESQEERV</sequence>
<dbReference type="PANTHER" id="PTHR31793:SF24">
    <property type="entry name" value="LONG-CHAIN ACYL-COA THIOESTERASE FADM"/>
    <property type="match status" value="1"/>
</dbReference>
<dbReference type="PANTHER" id="PTHR31793">
    <property type="entry name" value="4-HYDROXYBENZOYL-COA THIOESTERASE FAMILY MEMBER"/>
    <property type="match status" value="1"/>
</dbReference>
<keyword evidence="2" id="KW-1185">Reference proteome</keyword>
<protein>
    <recommendedName>
        <fullName evidence="3">Thioesterase</fullName>
    </recommendedName>
</protein>
<dbReference type="InterPro" id="IPR029069">
    <property type="entry name" value="HotDog_dom_sf"/>
</dbReference>
<dbReference type="EMBL" id="AP022601">
    <property type="protein sequence ID" value="BBY93403.1"/>
    <property type="molecule type" value="Genomic_DNA"/>
</dbReference>
<dbReference type="AlphaFoldDB" id="A0A9W4B3L5"/>
<accession>A0A9W4B3L5</accession>
<evidence type="ECO:0000313" key="1">
    <source>
        <dbReference type="EMBL" id="BBY93403.1"/>
    </source>
</evidence>
<proteinExistence type="predicted"/>
<gene>
    <name evidence="1" type="ORF">MGALJ_30720</name>
</gene>
<evidence type="ECO:0000313" key="2">
    <source>
        <dbReference type="Proteomes" id="UP000465785"/>
    </source>
</evidence>
<name>A0A9W4B3L5_9MYCO</name>
<dbReference type="Gene3D" id="3.10.129.10">
    <property type="entry name" value="Hotdog Thioesterase"/>
    <property type="match status" value="1"/>
</dbReference>